<accession>A0A2V4RKI6</accession>
<keyword evidence="3" id="KW-1185">Reference proteome</keyword>
<dbReference type="AlphaFoldDB" id="A0A2V4RKI6"/>
<reference evidence="2 3" key="1">
    <citation type="submission" date="2017-07" db="EMBL/GenBank/DDBJ databases">
        <title>A draft genome sequence of Komagataeibacter swingsii LMG 22125.</title>
        <authorList>
            <person name="Skraban J."/>
            <person name="Cleenwerck I."/>
            <person name="Vandamme P."/>
            <person name="Trcek J."/>
        </authorList>
    </citation>
    <scope>NUCLEOTIDE SEQUENCE [LARGE SCALE GENOMIC DNA]</scope>
    <source>
        <strain evidence="2 3">LMG 22125</strain>
    </source>
</reference>
<dbReference type="InterPro" id="IPR008979">
    <property type="entry name" value="Galactose-bd-like_sf"/>
</dbReference>
<dbReference type="GO" id="GO:0016020">
    <property type="term" value="C:membrane"/>
    <property type="evidence" value="ECO:0007669"/>
    <property type="project" value="InterPro"/>
</dbReference>
<dbReference type="GO" id="GO:0003830">
    <property type="term" value="F:beta-1,4-mannosylglycoprotein 4-beta-N-acetylglucosaminyltransferase activity"/>
    <property type="evidence" value="ECO:0007669"/>
    <property type="project" value="InterPro"/>
</dbReference>
<dbReference type="PANTHER" id="PTHR12224">
    <property type="entry name" value="BETA-1,4-MANNOSYL-GLYCOPROTEIN BETA-1,4-N-ACETYLGLUCOSAMINYL-TRANSFERASE"/>
    <property type="match status" value="1"/>
</dbReference>
<dbReference type="Proteomes" id="UP000247371">
    <property type="component" value="Unassembled WGS sequence"/>
</dbReference>
<sequence length="496" mass="57284">MKHHENGYGGMKVFDCFTFYDELDILDIRLHELDSVVDYFVICEADETFTGLSKEMLFLKHRERYAPFAHKIIHVPVTRFPDRYNAWVRDCYQRECLLRGLEQAGAMPDDFVIISDVDEIPRHAVITQNRHQPGYVQLSMDMFQYFMNMRRSRNSWKSAYAAPLRHIHALRLPGHEHDSLTYARFNLESIVEQTGIPLFICLDAGWHFTHLGGIEQLLKKFGSYAHANDPWPLKMRNIDLLRQQITMGMSIWHMNDLAEYVPVDHTFPAYIRENRTYFHNAGYIKDIYEAFRELQTLYLKLRMQYAGATLSLTGPLPYLDNEVPLAFIEKAGITDIDPLYFIPASDPGHNISENRRATQSSVSDWSCHPDPVLDASNVLQGRPDGRYKFHTDIQHNPWWMVDLEEVSPLRTIIVYNRLLPYAPDQLVQKRAGELKIEVSLDGETFLELYDHAGRPPFGGIDGNPLVVTCAGGIQARFVRLSLPAGALHLDKIEIYR</sequence>
<dbReference type="EMBL" id="NKUB01000004">
    <property type="protein sequence ID" value="PYD70306.1"/>
    <property type="molecule type" value="Genomic_DNA"/>
</dbReference>
<dbReference type="PANTHER" id="PTHR12224:SF0">
    <property type="entry name" value="BETA-1,4-MANNOSYL-GLYCOPROTEIN 4-BETA-N-ACETYLGLUCOSAMINYLTRANSFERASE"/>
    <property type="match status" value="1"/>
</dbReference>
<proteinExistence type="predicted"/>
<evidence type="ECO:0000259" key="1">
    <source>
        <dbReference type="Pfam" id="PF00754"/>
    </source>
</evidence>
<keyword evidence="2" id="KW-0808">Transferase</keyword>
<dbReference type="InterPro" id="IPR000421">
    <property type="entry name" value="FA58C"/>
</dbReference>
<evidence type="ECO:0000313" key="3">
    <source>
        <dbReference type="Proteomes" id="UP000247371"/>
    </source>
</evidence>
<keyword evidence="2" id="KW-0328">Glycosyltransferase</keyword>
<dbReference type="SUPFAM" id="SSF49785">
    <property type="entry name" value="Galactose-binding domain-like"/>
    <property type="match status" value="1"/>
</dbReference>
<dbReference type="Gene3D" id="2.60.120.260">
    <property type="entry name" value="Galactose-binding domain-like"/>
    <property type="match status" value="1"/>
</dbReference>
<dbReference type="Pfam" id="PF04724">
    <property type="entry name" value="Glyco_transf_17"/>
    <property type="match status" value="1"/>
</dbReference>
<dbReference type="InterPro" id="IPR006813">
    <property type="entry name" value="Glyco_trans_17"/>
</dbReference>
<evidence type="ECO:0000313" key="2">
    <source>
        <dbReference type="EMBL" id="PYD70306.1"/>
    </source>
</evidence>
<organism evidence="2 3">
    <name type="scientific">Komagataeibacter swingsii</name>
    <dbReference type="NCBI Taxonomy" id="215220"/>
    <lineage>
        <taxon>Bacteria</taxon>
        <taxon>Pseudomonadati</taxon>
        <taxon>Pseudomonadota</taxon>
        <taxon>Alphaproteobacteria</taxon>
        <taxon>Acetobacterales</taxon>
        <taxon>Acetobacteraceae</taxon>
        <taxon>Komagataeibacter</taxon>
    </lineage>
</organism>
<feature type="domain" description="F5/8 type C" evidence="1">
    <location>
        <begin position="359"/>
        <end position="484"/>
    </location>
</feature>
<protein>
    <submittedName>
        <fullName evidence="2">N-acetylglucosaminyltransferase</fullName>
    </submittedName>
</protein>
<gene>
    <name evidence="2" type="ORF">CFR76_05160</name>
</gene>
<comment type="caution">
    <text evidence="2">The sequence shown here is derived from an EMBL/GenBank/DDBJ whole genome shotgun (WGS) entry which is preliminary data.</text>
</comment>
<name>A0A2V4RKI6_9PROT</name>
<dbReference type="Pfam" id="PF00754">
    <property type="entry name" value="F5_F8_type_C"/>
    <property type="match status" value="1"/>
</dbReference>
<dbReference type="GO" id="GO:0006044">
    <property type="term" value="P:N-acetylglucosamine metabolic process"/>
    <property type="evidence" value="ECO:0007669"/>
    <property type="project" value="TreeGrafter"/>
</dbReference>